<dbReference type="PATRIC" id="fig|1284240.4.peg.1115"/>
<gene>
    <name evidence="2" type="ORF">H074_05542</name>
</gene>
<evidence type="ECO:0000313" key="2">
    <source>
        <dbReference type="EMBL" id="EME63336.1"/>
    </source>
</evidence>
<reference evidence="2 3" key="1">
    <citation type="journal article" date="2013" name="Genome Announc.">
        <title>Draft Genome Sequence of Amycolatopsis decaplanina Strain DSM 44594T.</title>
        <authorList>
            <person name="Kaur N."/>
            <person name="Kumar S."/>
            <person name="Bala M."/>
            <person name="Raghava G.P."/>
            <person name="Mayilraj S."/>
        </authorList>
    </citation>
    <scope>NUCLEOTIDE SEQUENCE [LARGE SCALE GENOMIC DNA]</scope>
    <source>
        <strain evidence="2 3">DSM 44594</strain>
    </source>
</reference>
<feature type="domain" description="Metallo-beta-lactamase" evidence="1">
    <location>
        <begin position="20"/>
        <end position="224"/>
    </location>
</feature>
<dbReference type="InterPro" id="IPR050114">
    <property type="entry name" value="UPF0173_UPF0282_UlaG_hydrolase"/>
</dbReference>
<name>M2XQP1_9PSEU</name>
<dbReference type="PANTHER" id="PTHR43546">
    <property type="entry name" value="UPF0173 METAL-DEPENDENT HYDROLASE MJ1163-RELATED"/>
    <property type="match status" value="1"/>
</dbReference>
<dbReference type="SUPFAM" id="SSF56281">
    <property type="entry name" value="Metallo-hydrolase/oxidoreductase"/>
    <property type="match status" value="1"/>
</dbReference>
<dbReference type="Pfam" id="PF12706">
    <property type="entry name" value="Lactamase_B_2"/>
    <property type="match status" value="1"/>
</dbReference>
<dbReference type="Gene3D" id="3.60.15.10">
    <property type="entry name" value="Ribonuclease Z/Hydroxyacylglutathione hydrolase-like"/>
    <property type="match status" value="1"/>
</dbReference>
<dbReference type="InterPro" id="IPR036866">
    <property type="entry name" value="RibonucZ/Hydroxyglut_hydro"/>
</dbReference>
<dbReference type="AlphaFoldDB" id="M2XQP1"/>
<protein>
    <submittedName>
        <fullName evidence="2">Beta-lactamase domain-containing protein</fullName>
    </submittedName>
</protein>
<keyword evidence="3" id="KW-1185">Reference proteome</keyword>
<sequence>MTSIFFGASTVHVFDGVTSILVDGFFSRPSWARILAGKVAPDQERITAALERGGIDHLDALFVAHSHHDHVMDAPDVVRLRGGTLYGSPSTLNVGRGAGLPDDSMCVIADGDQVKLGDFTVRVFEGRHSPGDHYPGTIDEPLTTPAKASAYRTGGCYSFLLTHSAGRMLVHPSANFVPHQFDGLDVDFLYLGVGALGAQDKQFQDDYWHHVVEATSPSFIVPVHWDDFSRPLGRPLRTMPFFLDKAARTKDVLIRKAGESRIPWRFQDAFEIIRPFDGPNAANDA</sequence>
<dbReference type="CDD" id="cd06262">
    <property type="entry name" value="metallo-hydrolase-like_MBL-fold"/>
    <property type="match status" value="1"/>
</dbReference>
<organism evidence="2 3">
    <name type="scientific">Amycolatopsis decaplanina DSM 44594</name>
    <dbReference type="NCBI Taxonomy" id="1284240"/>
    <lineage>
        <taxon>Bacteria</taxon>
        <taxon>Bacillati</taxon>
        <taxon>Actinomycetota</taxon>
        <taxon>Actinomycetes</taxon>
        <taxon>Pseudonocardiales</taxon>
        <taxon>Pseudonocardiaceae</taxon>
        <taxon>Amycolatopsis</taxon>
    </lineage>
</organism>
<accession>M2XQP1</accession>
<dbReference type="PANTHER" id="PTHR43546:SF3">
    <property type="entry name" value="UPF0173 METAL-DEPENDENT HYDROLASE MJ1163"/>
    <property type="match status" value="1"/>
</dbReference>
<proteinExistence type="predicted"/>
<evidence type="ECO:0000259" key="1">
    <source>
        <dbReference type="Pfam" id="PF12706"/>
    </source>
</evidence>
<dbReference type="Proteomes" id="UP000054226">
    <property type="component" value="Unassembled WGS sequence"/>
</dbReference>
<evidence type="ECO:0000313" key="3">
    <source>
        <dbReference type="Proteomes" id="UP000054226"/>
    </source>
</evidence>
<dbReference type="InterPro" id="IPR001279">
    <property type="entry name" value="Metallo-B-lactamas"/>
</dbReference>
<comment type="caution">
    <text evidence="2">The sequence shown here is derived from an EMBL/GenBank/DDBJ whole genome shotgun (WGS) entry which is preliminary data.</text>
</comment>
<dbReference type="EMBL" id="AOHO01000028">
    <property type="protein sequence ID" value="EME63336.1"/>
    <property type="molecule type" value="Genomic_DNA"/>
</dbReference>